<evidence type="ECO:0000313" key="4">
    <source>
        <dbReference type="Proteomes" id="UP000662747"/>
    </source>
</evidence>
<proteinExistence type="predicted"/>
<keyword evidence="2" id="KW-0804">Transcription</keyword>
<evidence type="ECO:0000256" key="1">
    <source>
        <dbReference type="ARBA" id="ARBA00023015"/>
    </source>
</evidence>
<dbReference type="PANTHER" id="PTHR31636">
    <property type="entry name" value="OSJNBA0084A10.13 PROTEIN-RELATED"/>
    <property type="match status" value="1"/>
</dbReference>
<dbReference type="Pfam" id="PF03514">
    <property type="entry name" value="GRAS"/>
    <property type="match status" value="1"/>
</dbReference>
<accession>A0ABX7NUU2</accession>
<sequence>MSHNLQRLTSFLSGLAGHGEARSRQALLERVSEVLPTVSLAGRIANEWLCHHLAGLDEAILLDIGPGTGKQGVDLLRRLGSREDRPRHLTIVAVEPDAVSLRAAEHNLLEAAQAYRLDVQVMAFHSLVEELDPAFWALLSSIGGTLLVHSAFALHHLRGTVAGEELRDILLRRLRMLEPKALVLAEPSLDLSGPDPDESFRQAWRHFGLTFQVMDRLALPPEESDAIRRFLVRELEAILNDSDDTGSKRFEHVRAWWRRLARAGFTRGELPPTLDIGSHPHIQPRGYPGYVGLDVSDETLVAVMCATPAARDAR</sequence>
<dbReference type="Gene3D" id="3.40.50.150">
    <property type="entry name" value="Vaccinia Virus protein VP39"/>
    <property type="match status" value="1"/>
</dbReference>
<dbReference type="RefSeq" id="WP_206722811.1">
    <property type="nucleotide sequence ID" value="NZ_CP071090.1"/>
</dbReference>
<dbReference type="InterPro" id="IPR029063">
    <property type="entry name" value="SAM-dependent_MTases_sf"/>
</dbReference>
<evidence type="ECO:0000256" key="2">
    <source>
        <dbReference type="ARBA" id="ARBA00023163"/>
    </source>
</evidence>
<keyword evidence="1" id="KW-0805">Transcription regulation</keyword>
<organism evidence="3 4">
    <name type="scientific">Pyxidicoccus parkwayensis</name>
    <dbReference type="NCBI Taxonomy" id="2813578"/>
    <lineage>
        <taxon>Bacteria</taxon>
        <taxon>Pseudomonadati</taxon>
        <taxon>Myxococcota</taxon>
        <taxon>Myxococcia</taxon>
        <taxon>Myxococcales</taxon>
        <taxon>Cystobacterineae</taxon>
        <taxon>Myxococcaceae</taxon>
        <taxon>Pyxidicoccus</taxon>
    </lineage>
</organism>
<gene>
    <name evidence="3" type="ORF">JY651_39550</name>
</gene>
<name>A0ABX7NUU2_9BACT</name>
<protein>
    <recommendedName>
        <fullName evidence="5">Methyltransferase domain-containing protein</fullName>
    </recommendedName>
</protein>
<dbReference type="SUPFAM" id="SSF53335">
    <property type="entry name" value="S-adenosyl-L-methionine-dependent methyltransferases"/>
    <property type="match status" value="1"/>
</dbReference>
<dbReference type="InterPro" id="IPR005202">
    <property type="entry name" value="TF_GRAS"/>
</dbReference>
<evidence type="ECO:0000313" key="3">
    <source>
        <dbReference type="EMBL" id="QSQ21232.1"/>
    </source>
</evidence>
<dbReference type="EMBL" id="CP071090">
    <property type="protein sequence ID" value="QSQ21232.1"/>
    <property type="molecule type" value="Genomic_DNA"/>
</dbReference>
<evidence type="ECO:0008006" key="5">
    <source>
        <dbReference type="Google" id="ProtNLM"/>
    </source>
</evidence>
<keyword evidence="4" id="KW-1185">Reference proteome</keyword>
<dbReference type="Proteomes" id="UP000662747">
    <property type="component" value="Chromosome"/>
</dbReference>
<dbReference type="PROSITE" id="PS50985">
    <property type="entry name" value="GRAS"/>
    <property type="match status" value="1"/>
</dbReference>
<reference evidence="3 4" key="1">
    <citation type="submission" date="2021-02" db="EMBL/GenBank/DDBJ databases">
        <title>De Novo genome assembly of isolated myxobacteria.</title>
        <authorList>
            <person name="Stevens D.C."/>
        </authorList>
    </citation>
    <scope>NUCLEOTIDE SEQUENCE [LARGE SCALE GENOMIC DNA]</scope>
    <source>
        <strain evidence="4">SCPEA02</strain>
    </source>
</reference>